<dbReference type="InterPro" id="IPR036043">
    <property type="entry name" value="Phosphoglycerate_kinase_sf"/>
</dbReference>
<dbReference type="AlphaFoldDB" id="A0A3B0VUW5"/>
<evidence type="ECO:0000256" key="3">
    <source>
        <dbReference type="ARBA" id="ARBA00004496"/>
    </source>
</evidence>
<dbReference type="PROSITE" id="PS00111">
    <property type="entry name" value="PGLYCERATE_KINASE"/>
    <property type="match status" value="1"/>
</dbReference>
<dbReference type="HAMAP" id="MF_00145">
    <property type="entry name" value="Phosphoglyc_kinase"/>
    <property type="match status" value="1"/>
</dbReference>
<organism evidence="15">
    <name type="scientific">hydrothermal vent metagenome</name>
    <dbReference type="NCBI Taxonomy" id="652676"/>
    <lineage>
        <taxon>unclassified sequences</taxon>
        <taxon>metagenomes</taxon>
        <taxon>ecological metagenomes</taxon>
    </lineage>
</organism>
<dbReference type="GO" id="GO:0005829">
    <property type="term" value="C:cytosol"/>
    <property type="evidence" value="ECO:0007669"/>
    <property type="project" value="TreeGrafter"/>
</dbReference>
<dbReference type="InterPro" id="IPR000741">
    <property type="entry name" value="FBA_I"/>
</dbReference>
<evidence type="ECO:0000256" key="7">
    <source>
        <dbReference type="ARBA" id="ARBA00011245"/>
    </source>
</evidence>
<dbReference type="FunFam" id="3.40.50.1260:FF:000002">
    <property type="entry name" value="Phosphoglycerate kinase"/>
    <property type="match status" value="1"/>
</dbReference>
<proteinExistence type="inferred from homology"/>
<dbReference type="FunFam" id="3.40.50.1260:FF:000001">
    <property type="entry name" value="Phosphoglycerate kinase"/>
    <property type="match status" value="1"/>
</dbReference>
<evidence type="ECO:0000256" key="12">
    <source>
        <dbReference type="ARBA" id="ARBA00022840"/>
    </source>
</evidence>
<comment type="similarity">
    <text evidence="5">Belongs to the phosphoglycerate kinase family.</text>
</comment>
<evidence type="ECO:0000256" key="14">
    <source>
        <dbReference type="ARBA" id="ARBA00023239"/>
    </source>
</evidence>
<keyword evidence="10" id="KW-0547">Nucleotide-binding</keyword>
<dbReference type="Gene3D" id="3.20.20.70">
    <property type="entry name" value="Aldolase class I"/>
    <property type="match status" value="1"/>
</dbReference>
<keyword evidence="13" id="KW-0324">Glycolysis</keyword>
<dbReference type="SUPFAM" id="SSF53748">
    <property type="entry name" value="Phosphoglycerate kinase"/>
    <property type="match status" value="1"/>
</dbReference>
<comment type="similarity">
    <text evidence="6">Belongs to the class I fructose-bisphosphate aldolase family.</text>
</comment>
<dbReference type="GO" id="GO:0004618">
    <property type="term" value="F:phosphoglycerate kinase activity"/>
    <property type="evidence" value="ECO:0007669"/>
    <property type="project" value="UniProtKB-EC"/>
</dbReference>
<dbReference type="InterPro" id="IPR015824">
    <property type="entry name" value="Phosphoglycerate_kinase_N"/>
</dbReference>
<evidence type="ECO:0000256" key="4">
    <source>
        <dbReference type="ARBA" id="ARBA00004714"/>
    </source>
</evidence>
<dbReference type="EC" id="2.7.2.3" evidence="15"/>
<dbReference type="InterPro" id="IPR015911">
    <property type="entry name" value="Phosphoglycerate_kinase_CS"/>
</dbReference>
<evidence type="ECO:0000256" key="11">
    <source>
        <dbReference type="ARBA" id="ARBA00022777"/>
    </source>
</evidence>
<dbReference type="GO" id="GO:0004332">
    <property type="term" value="F:fructose-bisphosphate aldolase activity"/>
    <property type="evidence" value="ECO:0007669"/>
    <property type="project" value="UniProtKB-EC"/>
</dbReference>
<name>A0A3B0VUW5_9ZZZZ</name>
<comment type="catalytic activity">
    <reaction evidence="1">
        <text>beta-D-fructose 1,6-bisphosphate = D-glyceraldehyde 3-phosphate + dihydroxyacetone phosphate</text>
        <dbReference type="Rhea" id="RHEA:14729"/>
        <dbReference type="ChEBI" id="CHEBI:32966"/>
        <dbReference type="ChEBI" id="CHEBI:57642"/>
        <dbReference type="ChEBI" id="CHEBI:59776"/>
        <dbReference type="EC" id="4.1.2.13"/>
    </reaction>
</comment>
<keyword evidence="12" id="KW-0067">ATP-binding</keyword>
<protein>
    <submittedName>
        <fullName evidence="15">Phosphoglycerate kinase</fullName>
        <ecNumber evidence="15">2.7.2.3</ecNumber>
    </submittedName>
</protein>
<dbReference type="InterPro" id="IPR001576">
    <property type="entry name" value="Phosphoglycerate_kinase"/>
</dbReference>
<comment type="subcellular location">
    <subcellularLocation>
        <location evidence="3">Cytoplasm</location>
    </subcellularLocation>
</comment>
<evidence type="ECO:0000256" key="8">
    <source>
        <dbReference type="ARBA" id="ARBA00022490"/>
    </source>
</evidence>
<evidence type="ECO:0000256" key="5">
    <source>
        <dbReference type="ARBA" id="ARBA00008982"/>
    </source>
</evidence>
<dbReference type="FunFam" id="3.20.20.70:FF:000140">
    <property type="entry name" value="Fructose-bisphosphate aldolase"/>
    <property type="match status" value="1"/>
</dbReference>
<dbReference type="GO" id="GO:0005524">
    <property type="term" value="F:ATP binding"/>
    <property type="evidence" value="ECO:0007669"/>
    <property type="project" value="UniProtKB-KW"/>
</dbReference>
<dbReference type="PROSITE" id="PS00158">
    <property type="entry name" value="ALDOLASE_CLASS_I"/>
    <property type="match status" value="1"/>
</dbReference>
<evidence type="ECO:0000313" key="15">
    <source>
        <dbReference type="EMBL" id="VAW42267.1"/>
    </source>
</evidence>
<comment type="pathway">
    <text evidence="4">Carbohydrate degradation; glycolysis; D-glyceraldehyde 3-phosphate and glycerone phosphate from D-glucose: step 4/4.</text>
</comment>
<evidence type="ECO:0000256" key="9">
    <source>
        <dbReference type="ARBA" id="ARBA00022679"/>
    </source>
</evidence>
<keyword evidence="8" id="KW-0963">Cytoplasm</keyword>
<dbReference type="PANTHER" id="PTHR11406">
    <property type="entry name" value="PHOSPHOGLYCERATE KINASE"/>
    <property type="match status" value="1"/>
</dbReference>
<evidence type="ECO:0000256" key="6">
    <source>
        <dbReference type="ARBA" id="ARBA00010387"/>
    </source>
</evidence>
<keyword evidence="14" id="KW-0456">Lyase</keyword>
<evidence type="ECO:0000256" key="1">
    <source>
        <dbReference type="ARBA" id="ARBA00000441"/>
    </source>
</evidence>
<keyword evidence="9 15" id="KW-0808">Transferase</keyword>
<comment type="catalytic activity">
    <reaction evidence="2">
        <text>(2R)-3-phosphoglycerate + ATP = (2R)-3-phospho-glyceroyl phosphate + ADP</text>
        <dbReference type="Rhea" id="RHEA:14801"/>
        <dbReference type="ChEBI" id="CHEBI:30616"/>
        <dbReference type="ChEBI" id="CHEBI:57604"/>
        <dbReference type="ChEBI" id="CHEBI:58272"/>
        <dbReference type="ChEBI" id="CHEBI:456216"/>
        <dbReference type="EC" id="2.7.2.3"/>
    </reaction>
</comment>
<dbReference type="InterPro" id="IPR029768">
    <property type="entry name" value="Aldolase_I_AS"/>
</dbReference>
<dbReference type="GO" id="GO:0006094">
    <property type="term" value="P:gluconeogenesis"/>
    <property type="evidence" value="ECO:0007669"/>
    <property type="project" value="TreeGrafter"/>
</dbReference>
<dbReference type="Pfam" id="PF00162">
    <property type="entry name" value="PGK"/>
    <property type="match status" value="1"/>
</dbReference>
<dbReference type="NCBIfam" id="NF033379">
    <property type="entry name" value="FrucBisAld_I"/>
    <property type="match status" value="1"/>
</dbReference>
<keyword evidence="11 15" id="KW-0418">Kinase</keyword>
<evidence type="ECO:0000256" key="2">
    <source>
        <dbReference type="ARBA" id="ARBA00000642"/>
    </source>
</evidence>
<dbReference type="Gene3D" id="3.40.50.1260">
    <property type="entry name" value="Phosphoglycerate kinase, N-terminal domain"/>
    <property type="match status" value="2"/>
</dbReference>
<dbReference type="Pfam" id="PF00274">
    <property type="entry name" value="Glycolytic"/>
    <property type="match status" value="1"/>
</dbReference>
<sequence length="731" mass="78173">MQDQNLKNKRVLIRQDLNVPIHDGNITSDKRIQASLPSIKLALTQGAAVMLMSHLGRPVEGEYNDKFSLKPVAEYLSKVLNQPVPLVKNWLDGVSVKPGQLVLLENVRFNLGEKANDETLAKKLASLCDIFVMDAFGTAHRKQASTYGVAEFAPVATAGPLLIAELDALTKSLDNPARPMLAIVGGSKVSSKLTVLASLSKKVDQLIVGGGIANTFIAAAGYNVGASLYEPDLIDQARYLIQQAKVQGREIPIPTDVVTATEFSDSAKATIKAVADVADDDLILDIGPQTAQKFAKMAKQAKTVVWNGPVGVFEFEQFAHGTETLADGIAAGTGFSIAGGGDTLAAIDKYNIAKDISYISTGGGAFLEFLEGNKLPAVAILEQRYKQYKRKQMNVEQLLETAAAMVAPGKGILAIDESTGTIAKRLDSVNVECNETNRRDYRDMLLTTPELGKHISGAILFDETLRQNGKSGTSIVAIMNETGIIPGIKVDTGAHPMAGFTGELVTEGLDGLRARLTEYAKLGVKFAKWRAVITIAEGTPTQANIEANCHALARYAALCQEAGIVPIVEPEVLMTGTHDIDTAYDVSELVLKTLFTHLYEQDVLLEGTILKPSMVVAGDKCPNQGDVEEVAEATVSCLMNAVPASLAGIVFLSGGQTEIAATEHLNEMNKLGPLPWPLSFSFGRALQASALKVWGANPEKNITAAQQELSHRARMNGFAALGEYNANMESS</sequence>
<dbReference type="GO" id="GO:0006096">
    <property type="term" value="P:glycolytic process"/>
    <property type="evidence" value="ECO:0007669"/>
    <property type="project" value="UniProtKB-UniPathway"/>
</dbReference>
<dbReference type="PANTHER" id="PTHR11406:SF23">
    <property type="entry name" value="PHOSPHOGLYCERATE KINASE 1, CHLOROPLASTIC-RELATED"/>
    <property type="match status" value="1"/>
</dbReference>
<gene>
    <name evidence="15" type="ORF">MNBD_GAMMA01-1907</name>
</gene>
<accession>A0A3B0VUW5</accession>
<dbReference type="SUPFAM" id="SSF51569">
    <property type="entry name" value="Aldolase"/>
    <property type="match status" value="1"/>
</dbReference>
<reference evidence="15" key="1">
    <citation type="submission" date="2018-06" db="EMBL/GenBank/DDBJ databases">
        <authorList>
            <person name="Zhirakovskaya E."/>
        </authorList>
    </citation>
    <scope>NUCLEOTIDE SEQUENCE</scope>
</reference>
<dbReference type="EMBL" id="UOEW01000354">
    <property type="protein sequence ID" value="VAW42267.1"/>
    <property type="molecule type" value="Genomic_DNA"/>
</dbReference>
<dbReference type="UniPathway" id="UPA00109">
    <property type="reaction ID" value="UER00183"/>
</dbReference>
<dbReference type="GO" id="GO:0043531">
    <property type="term" value="F:ADP binding"/>
    <property type="evidence" value="ECO:0007669"/>
    <property type="project" value="TreeGrafter"/>
</dbReference>
<comment type="subunit">
    <text evidence="7">Monomer.</text>
</comment>
<dbReference type="PRINTS" id="PR00477">
    <property type="entry name" value="PHGLYCKINASE"/>
</dbReference>
<evidence type="ECO:0000256" key="10">
    <source>
        <dbReference type="ARBA" id="ARBA00022741"/>
    </source>
</evidence>
<evidence type="ECO:0000256" key="13">
    <source>
        <dbReference type="ARBA" id="ARBA00023152"/>
    </source>
</evidence>
<dbReference type="InterPro" id="IPR013785">
    <property type="entry name" value="Aldolase_TIM"/>
</dbReference>